<feature type="transmembrane region" description="Helical" evidence="1">
    <location>
        <begin position="15"/>
        <end position="38"/>
    </location>
</feature>
<keyword evidence="1" id="KW-1133">Transmembrane helix</keyword>
<evidence type="ECO:0000256" key="1">
    <source>
        <dbReference type="SAM" id="Phobius"/>
    </source>
</evidence>
<dbReference type="Proteomes" id="UP000192927">
    <property type="component" value="Unassembled WGS sequence"/>
</dbReference>
<sequence length="73" mass="7961">MANLLKLCVPYATPGATYAASITLPGLSIIFVLLRFYTRSLQKNAFGIDDWLMLPALAMVTAMGITLVIGWLQ</sequence>
<accession>A0A1W5CXI1</accession>
<evidence type="ECO:0000313" key="3">
    <source>
        <dbReference type="Proteomes" id="UP000192927"/>
    </source>
</evidence>
<reference evidence="3" key="1">
    <citation type="submission" date="2017-03" db="EMBL/GenBank/DDBJ databases">
        <authorList>
            <person name="Sharma R."/>
            <person name="Thines M."/>
        </authorList>
    </citation>
    <scope>NUCLEOTIDE SEQUENCE [LARGE SCALE GENOMIC DNA]</scope>
</reference>
<dbReference type="AlphaFoldDB" id="A0A1W5CXI1"/>
<name>A0A1W5CXI1_9LECA</name>
<protein>
    <submittedName>
        <fullName evidence="2">Uncharacterized protein</fullName>
    </submittedName>
</protein>
<organism evidence="2 3">
    <name type="scientific">Lasallia pustulata</name>
    <dbReference type="NCBI Taxonomy" id="136370"/>
    <lineage>
        <taxon>Eukaryota</taxon>
        <taxon>Fungi</taxon>
        <taxon>Dikarya</taxon>
        <taxon>Ascomycota</taxon>
        <taxon>Pezizomycotina</taxon>
        <taxon>Lecanoromycetes</taxon>
        <taxon>OSLEUM clade</taxon>
        <taxon>Umbilicariomycetidae</taxon>
        <taxon>Umbilicariales</taxon>
        <taxon>Umbilicariaceae</taxon>
        <taxon>Lasallia</taxon>
    </lineage>
</organism>
<proteinExistence type="predicted"/>
<dbReference type="EMBL" id="FWEW01000736">
    <property type="protein sequence ID" value="SLM35584.1"/>
    <property type="molecule type" value="Genomic_DNA"/>
</dbReference>
<keyword evidence="1" id="KW-0472">Membrane</keyword>
<keyword evidence="1" id="KW-0812">Transmembrane</keyword>
<keyword evidence="3" id="KW-1185">Reference proteome</keyword>
<feature type="transmembrane region" description="Helical" evidence="1">
    <location>
        <begin position="50"/>
        <end position="72"/>
    </location>
</feature>
<evidence type="ECO:0000313" key="2">
    <source>
        <dbReference type="EMBL" id="SLM35584.1"/>
    </source>
</evidence>